<evidence type="ECO:0000313" key="2">
    <source>
        <dbReference type="EMBL" id="UOQ66505.1"/>
    </source>
</evidence>
<evidence type="ECO:0000313" key="3">
    <source>
        <dbReference type="Proteomes" id="UP000830401"/>
    </source>
</evidence>
<keyword evidence="1" id="KW-0472">Membrane</keyword>
<protein>
    <submittedName>
        <fullName evidence="2">Uncharacterized protein</fullName>
    </submittedName>
</protein>
<dbReference type="RefSeq" id="WP_245120670.1">
    <property type="nucleotide sequence ID" value="NZ_CP095061.1"/>
</dbReference>
<evidence type="ECO:0000256" key="1">
    <source>
        <dbReference type="SAM" id="Phobius"/>
    </source>
</evidence>
<sequence>MFFYALSSYFLLHHLPVRFRNRYLAGILVVSIFYLGVDTLFLKENNTCERQGLERLAQATEPVARISAECTVMSWWIVNRPEYTETNAELLKYWGVTKGKKLYYQEGW</sequence>
<name>A0ABY4G6H5_9BACT</name>
<keyword evidence="1" id="KW-1133">Transmembrane helix</keyword>
<reference evidence="2" key="1">
    <citation type="submission" date="2022-04" db="EMBL/GenBank/DDBJ databases">
        <title>Hymenobacter sp. isolated from the air.</title>
        <authorList>
            <person name="Won M."/>
            <person name="Lee C.-M."/>
            <person name="Woen H.-Y."/>
            <person name="Kwon S.-W."/>
        </authorList>
    </citation>
    <scope>NUCLEOTIDE SEQUENCE</scope>
    <source>
        <strain evidence="2">5420S-77</strain>
    </source>
</reference>
<organism evidence="2 3">
    <name type="scientific">Hymenobacter volaticus</name>
    <dbReference type="NCBI Taxonomy" id="2932254"/>
    <lineage>
        <taxon>Bacteria</taxon>
        <taxon>Pseudomonadati</taxon>
        <taxon>Bacteroidota</taxon>
        <taxon>Cytophagia</taxon>
        <taxon>Cytophagales</taxon>
        <taxon>Hymenobacteraceae</taxon>
        <taxon>Hymenobacter</taxon>
    </lineage>
</organism>
<feature type="transmembrane region" description="Helical" evidence="1">
    <location>
        <begin position="23"/>
        <end position="42"/>
    </location>
</feature>
<accession>A0ABY4G6H5</accession>
<keyword evidence="1" id="KW-0812">Transmembrane</keyword>
<proteinExistence type="predicted"/>
<keyword evidence="3" id="KW-1185">Reference proteome</keyword>
<gene>
    <name evidence="2" type="ORF">MUN86_00795</name>
</gene>
<dbReference type="EMBL" id="CP095061">
    <property type="protein sequence ID" value="UOQ66505.1"/>
    <property type="molecule type" value="Genomic_DNA"/>
</dbReference>
<dbReference type="Proteomes" id="UP000830401">
    <property type="component" value="Chromosome"/>
</dbReference>